<gene>
    <name evidence="1" type="ORF">IC229_07750</name>
</gene>
<dbReference type="RefSeq" id="WP_190886387.1">
    <property type="nucleotide sequence ID" value="NZ_JACWZY010000005.1"/>
</dbReference>
<organism evidence="1 2">
    <name type="scientific">Spirosoma profusum</name>
    <dbReference type="NCBI Taxonomy" id="2771354"/>
    <lineage>
        <taxon>Bacteria</taxon>
        <taxon>Pseudomonadati</taxon>
        <taxon>Bacteroidota</taxon>
        <taxon>Cytophagia</taxon>
        <taxon>Cytophagales</taxon>
        <taxon>Cytophagaceae</taxon>
        <taxon>Spirosoma</taxon>
    </lineage>
</organism>
<proteinExistence type="predicted"/>
<sequence length="65" mass="7657">MICIKRSYAERLIWQNGELRPTSWQTYQVDGESNPFRGIIDPFRVAIRRSQRSKFAVELIDIKDG</sequence>
<dbReference type="EMBL" id="JACWZY010000005">
    <property type="protein sequence ID" value="MBD2700523.1"/>
    <property type="molecule type" value="Genomic_DNA"/>
</dbReference>
<dbReference type="AlphaFoldDB" id="A0A926XUA7"/>
<keyword evidence="2" id="KW-1185">Reference proteome</keyword>
<name>A0A926XUA7_9BACT</name>
<evidence type="ECO:0000313" key="1">
    <source>
        <dbReference type="EMBL" id="MBD2700523.1"/>
    </source>
</evidence>
<accession>A0A926XUA7</accession>
<protein>
    <submittedName>
        <fullName evidence="1">Uncharacterized protein</fullName>
    </submittedName>
</protein>
<evidence type="ECO:0000313" key="2">
    <source>
        <dbReference type="Proteomes" id="UP000598820"/>
    </source>
</evidence>
<dbReference type="Proteomes" id="UP000598820">
    <property type="component" value="Unassembled WGS sequence"/>
</dbReference>
<comment type="caution">
    <text evidence="1">The sequence shown here is derived from an EMBL/GenBank/DDBJ whole genome shotgun (WGS) entry which is preliminary data.</text>
</comment>
<reference evidence="1" key="1">
    <citation type="submission" date="2020-09" db="EMBL/GenBank/DDBJ databases">
        <authorList>
            <person name="Kim M.K."/>
        </authorList>
    </citation>
    <scope>NUCLEOTIDE SEQUENCE</scope>
    <source>
        <strain evidence="1">BT702</strain>
    </source>
</reference>